<reference evidence="1" key="1">
    <citation type="submission" date="2021-07" db="EMBL/GenBank/DDBJ databases">
        <title>Complete genome sequence of Crassaminicella sp. 143-21, isolated from a deep-sea hydrothermal vent.</title>
        <authorList>
            <person name="Li X."/>
        </authorList>
    </citation>
    <scope>NUCLEOTIDE SEQUENCE</scope>
    <source>
        <strain evidence="1">143-21</strain>
    </source>
</reference>
<dbReference type="EMBL" id="CP078093">
    <property type="protein sequence ID" value="QXM06960.1"/>
    <property type="molecule type" value="Genomic_DNA"/>
</dbReference>
<keyword evidence="2" id="KW-1185">Reference proteome</keyword>
<evidence type="ECO:0000313" key="1">
    <source>
        <dbReference type="EMBL" id="QXM06960.1"/>
    </source>
</evidence>
<proteinExistence type="predicted"/>
<protein>
    <submittedName>
        <fullName evidence="1">Uncharacterized protein</fullName>
    </submittedName>
</protein>
<evidence type="ECO:0000313" key="2">
    <source>
        <dbReference type="Proteomes" id="UP000886818"/>
    </source>
</evidence>
<gene>
    <name evidence="1" type="ORF">KVH43_04370</name>
</gene>
<sequence>MNLNKKELKIISYNFNCMANRLLRVSYIEIYSVLKMFIGYIENTSIINDYVRACTRKDFDVTQEVQEVSSSYGRAIFDLGNTIEEEIYTVYTILKYISETEGDIVGIARSYSDARAYQDMVKDFNNRVTLVLINHIEAYLTRIGIEMGYDEDVKYMITVNGQQVNIAKDQSTINAIQNNGTNSDGLIKLVDSIKELLDDNVPKDEKEMIEENIETIQEELKKDIPKKGLIKTCIMGLKVAITNIPTAIELSNNVEKFIEFVKTKIPQ</sequence>
<dbReference type="RefSeq" id="WP_218283652.1">
    <property type="nucleotide sequence ID" value="NZ_CP078093.1"/>
</dbReference>
<organism evidence="1 2">
    <name type="scientific">Crassaminicella indica</name>
    <dbReference type="NCBI Taxonomy" id="2855394"/>
    <lineage>
        <taxon>Bacteria</taxon>
        <taxon>Bacillati</taxon>
        <taxon>Bacillota</taxon>
        <taxon>Clostridia</taxon>
        <taxon>Eubacteriales</taxon>
        <taxon>Clostridiaceae</taxon>
        <taxon>Crassaminicella</taxon>
    </lineage>
</organism>
<name>A0ABX8RD19_9CLOT</name>
<dbReference type="Proteomes" id="UP000886818">
    <property type="component" value="Chromosome"/>
</dbReference>
<accession>A0ABX8RD19</accession>